<gene>
    <name evidence="10" type="primary">lolE</name>
    <name evidence="10" type="ORF">STSP2_03473</name>
</gene>
<evidence type="ECO:0000259" key="8">
    <source>
        <dbReference type="Pfam" id="PF02687"/>
    </source>
</evidence>
<feature type="transmembrane region" description="Helical" evidence="7">
    <location>
        <begin position="20"/>
        <end position="42"/>
    </location>
</feature>
<evidence type="ECO:0000256" key="7">
    <source>
        <dbReference type="SAM" id="Phobius"/>
    </source>
</evidence>
<evidence type="ECO:0000313" key="10">
    <source>
        <dbReference type="EMBL" id="AQT70267.1"/>
    </source>
</evidence>
<evidence type="ECO:0000256" key="1">
    <source>
        <dbReference type="ARBA" id="ARBA00004651"/>
    </source>
</evidence>
<comment type="similarity">
    <text evidence="2">Belongs to the ABC-4 integral membrane protein family. LolC/E subfamily.</text>
</comment>
<evidence type="ECO:0000259" key="9">
    <source>
        <dbReference type="Pfam" id="PF12704"/>
    </source>
</evidence>
<dbReference type="AlphaFoldDB" id="A0A1U9NR58"/>
<reference evidence="11" key="1">
    <citation type="submission" date="2017-02" db="EMBL/GenBank/DDBJ databases">
        <title>Comparative genomics and description of representatives of a novel lineage of planctomycetes thriving in anoxic sediments.</title>
        <authorList>
            <person name="Spring S."/>
            <person name="Bunk B."/>
            <person name="Sproer C."/>
        </authorList>
    </citation>
    <scope>NUCLEOTIDE SEQUENCE [LARGE SCALE GENOMIC DNA]</scope>
    <source>
        <strain evidence="11">ST-NAGAB-D1</strain>
    </source>
</reference>
<keyword evidence="4 7" id="KW-0812">Transmembrane</keyword>
<dbReference type="EMBL" id="CP019791">
    <property type="protein sequence ID" value="AQT70267.1"/>
    <property type="molecule type" value="Genomic_DNA"/>
</dbReference>
<protein>
    <submittedName>
        <fullName evidence="10">Lipoprotein-releasing system transmembrane protein LolE</fullName>
    </submittedName>
</protein>
<dbReference type="InterPro" id="IPR003838">
    <property type="entry name" value="ABC3_permease_C"/>
</dbReference>
<dbReference type="STRING" id="1936003.STSP2_03473"/>
<evidence type="ECO:0000256" key="5">
    <source>
        <dbReference type="ARBA" id="ARBA00022989"/>
    </source>
</evidence>
<feature type="transmembrane region" description="Helical" evidence="7">
    <location>
        <begin position="314"/>
        <end position="338"/>
    </location>
</feature>
<keyword evidence="6 7" id="KW-0472">Membrane</keyword>
<dbReference type="GO" id="GO:0044874">
    <property type="term" value="P:lipoprotein localization to outer membrane"/>
    <property type="evidence" value="ECO:0007669"/>
    <property type="project" value="TreeGrafter"/>
</dbReference>
<dbReference type="Proteomes" id="UP000189674">
    <property type="component" value="Chromosome"/>
</dbReference>
<organism evidence="10 11">
    <name type="scientific">Anaerohalosphaera lusitana</name>
    <dbReference type="NCBI Taxonomy" id="1936003"/>
    <lineage>
        <taxon>Bacteria</taxon>
        <taxon>Pseudomonadati</taxon>
        <taxon>Planctomycetota</taxon>
        <taxon>Phycisphaerae</taxon>
        <taxon>Sedimentisphaerales</taxon>
        <taxon>Anaerohalosphaeraceae</taxon>
        <taxon>Anaerohalosphaera</taxon>
    </lineage>
</organism>
<keyword evidence="3" id="KW-1003">Cell membrane</keyword>
<keyword evidence="5 7" id="KW-1133">Transmembrane helix</keyword>
<keyword evidence="10" id="KW-0449">Lipoprotein</keyword>
<dbReference type="Pfam" id="PF02687">
    <property type="entry name" value="FtsX"/>
    <property type="match status" value="1"/>
</dbReference>
<feature type="transmembrane region" description="Helical" evidence="7">
    <location>
        <begin position="420"/>
        <end position="440"/>
    </location>
</feature>
<evidence type="ECO:0000256" key="4">
    <source>
        <dbReference type="ARBA" id="ARBA00022692"/>
    </source>
</evidence>
<dbReference type="PANTHER" id="PTHR30489">
    <property type="entry name" value="LIPOPROTEIN-RELEASING SYSTEM TRANSMEMBRANE PROTEIN LOLE"/>
    <property type="match status" value="1"/>
</dbReference>
<name>A0A1U9NR58_9BACT</name>
<evidence type="ECO:0000313" key="11">
    <source>
        <dbReference type="Proteomes" id="UP000189674"/>
    </source>
</evidence>
<dbReference type="RefSeq" id="WP_146663867.1">
    <property type="nucleotide sequence ID" value="NZ_CP019791.1"/>
</dbReference>
<evidence type="ECO:0000256" key="2">
    <source>
        <dbReference type="ARBA" id="ARBA00005236"/>
    </source>
</evidence>
<dbReference type="OrthoDB" id="9808461at2"/>
<dbReference type="InterPro" id="IPR051447">
    <property type="entry name" value="Lipoprotein-release_system"/>
</dbReference>
<comment type="subcellular location">
    <subcellularLocation>
        <location evidence="1">Cell membrane</location>
        <topology evidence="1">Multi-pass membrane protein</topology>
    </subcellularLocation>
</comment>
<feature type="transmembrane region" description="Helical" evidence="7">
    <location>
        <begin position="359"/>
        <end position="386"/>
    </location>
</feature>
<evidence type="ECO:0000256" key="3">
    <source>
        <dbReference type="ARBA" id="ARBA00022475"/>
    </source>
</evidence>
<keyword evidence="11" id="KW-1185">Reference proteome</keyword>
<dbReference type="InterPro" id="IPR025857">
    <property type="entry name" value="MacB_PCD"/>
</dbReference>
<accession>A0A1U9NR58</accession>
<dbReference type="GO" id="GO:0098797">
    <property type="term" value="C:plasma membrane protein complex"/>
    <property type="evidence" value="ECO:0007669"/>
    <property type="project" value="TreeGrafter"/>
</dbReference>
<dbReference type="KEGG" id="alus:STSP2_03473"/>
<dbReference type="PANTHER" id="PTHR30489:SF0">
    <property type="entry name" value="LIPOPROTEIN-RELEASING SYSTEM TRANSMEMBRANE PROTEIN LOLE"/>
    <property type="match status" value="1"/>
</dbReference>
<proteinExistence type="inferred from homology"/>
<sequence precursor="true">MYKFLLARRYFVKRKSTALAVAAVALCVFMVVVVMTVMSGLVREFKEKNHRFFGDAIISSDSLVGFAHYENFLEELVEKDYVLQASPVIETVGILESQMSGSQSGMKIMGFDPARHAKVTAFEESLHYREDEPEMAFVPTYRPNQPGVVVGIDLLRSRQGKMGEYYHEPNPMHIKLNVSCFPLTARGNLARAGIGGGLVNTKAFYYSDDSHSGLVEQDGGYIYMSLDDLQALCGMDGTYPRIHSIFVKYAKGMDVETATARVKRLWDDYVANIAADAETSYEKRLAGLMDHVNVETWKQYRAAMIAPMEKEETMMTLVFLMLGFITVFIIFVVFYMMISSKSKDIGILKSMGVSSGGVLSVFLGLAGIVGTTGTAIGMAGGIALLVKVHAIEDWLFENYQWQLWDRSVYAIGEIPNQIEWQTMVFIAACSVAACLAGAAIPSMQAARRRIAEVLQVDQL</sequence>
<dbReference type="Pfam" id="PF12704">
    <property type="entry name" value="MacB_PCD"/>
    <property type="match status" value="1"/>
</dbReference>
<feature type="domain" description="MacB-like periplasmic core" evidence="9">
    <location>
        <begin position="17"/>
        <end position="264"/>
    </location>
</feature>
<evidence type="ECO:0000256" key="6">
    <source>
        <dbReference type="ARBA" id="ARBA00023136"/>
    </source>
</evidence>
<feature type="domain" description="ABC3 transporter permease C-terminal" evidence="8">
    <location>
        <begin position="318"/>
        <end position="448"/>
    </location>
</feature>